<name>A0AAD8AU37_BIOPF</name>
<dbReference type="AlphaFoldDB" id="A0AAD8AU37"/>
<gene>
    <name evidence="3" type="ORF">Bpfe_028117</name>
</gene>
<dbReference type="SUPFAM" id="SSF56436">
    <property type="entry name" value="C-type lectin-like"/>
    <property type="match status" value="1"/>
</dbReference>
<comment type="caution">
    <text evidence="3">The sequence shown here is derived from an EMBL/GenBank/DDBJ whole genome shotgun (WGS) entry which is preliminary data.</text>
</comment>
<feature type="non-terminal residue" evidence="3">
    <location>
        <position position="1"/>
    </location>
</feature>
<dbReference type="EMBL" id="JASAOG010000240">
    <property type="protein sequence ID" value="KAK0042464.1"/>
    <property type="molecule type" value="Genomic_DNA"/>
</dbReference>
<dbReference type="PANTHER" id="PTHR22801">
    <property type="entry name" value="LITHOSTATHINE"/>
    <property type="match status" value="1"/>
</dbReference>
<feature type="domain" description="C-type lectin" evidence="2">
    <location>
        <begin position="19"/>
        <end position="131"/>
    </location>
</feature>
<dbReference type="PROSITE" id="PS50041">
    <property type="entry name" value="C_TYPE_LECTIN_2"/>
    <property type="match status" value="1"/>
</dbReference>
<dbReference type="InterPro" id="IPR016186">
    <property type="entry name" value="C-type_lectin-like/link_sf"/>
</dbReference>
<protein>
    <submittedName>
        <fullName evidence="3">Collectin-10</fullName>
    </submittedName>
</protein>
<evidence type="ECO:0000256" key="1">
    <source>
        <dbReference type="ARBA" id="ARBA00023157"/>
    </source>
</evidence>
<dbReference type="SMART" id="SM00034">
    <property type="entry name" value="CLECT"/>
    <property type="match status" value="1"/>
</dbReference>
<proteinExistence type="predicted"/>
<dbReference type="Pfam" id="PF00059">
    <property type="entry name" value="Lectin_C"/>
    <property type="match status" value="1"/>
</dbReference>
<dbReference type="InterPro" id="IPR018378">
    <property type="entry name" value="C-type_lectin_CS"/>
</dbReference>
<reference evidence="3" key="1">
    <citation type="journal article" date="2023" name="PLoS Negl. Trop. Dis.">
        <title>A genome sequence for Biomphalaria pfeifferi, the major vector snail for the human-infecting parasite Schistosoma mansoni.</title>
        <authorList>
            <person name="Bu L."/>
            <person name="Lu L."/>
            <person name="Laidemitt M.R."/>
            <person name="Zhang S.M."/>
            <person name="Mutuku M."/>
            <person name="Mkoji G."/>
            <person name="Steinauer M."/>
            <person name="Loker E.S."/>
        </authorList>
    </citation>
    <scope>NUCLEOTIDE SEQUENCE</scope>
    <source>
        <strain evidence="3">KasaAsao</strain>
    </source>
</reference>
<dbReference type="InterPro" id="IPR016187">
    <property type="entry name" value="CTDL_fold"/>
</dbReference>
<organism evidence="3 4">
    <name type="scientific">Biomphalaria pfeifferi</name>
    <name type="common">Bloodfluke planorb</name>
    <name type="synonym">Freshwater snail</name>
    <dbReference type="NCBI Taxonomy" id="112525"/>
    <lineage>
        <taxon>Eukaryota</taxon>
        <taxon>Metazoa</taxon>
        <taxon>Spiralia</taxon>
        <taxon>Lophotrochozoa</taxon>
        <taxon>Mollusca</taxon>
        <taxon>Gastropoda</taxon>
        <taxon>Heterobranchia</taxon>
        <taxon>Euthyneura</taxon>
        <taxon>Panpulmonata</taxon>
        <taxon>Hygrophila</taxon>
        <taxon>Lymnaeoidea</taxon>
        <taxon>Planorbidae</taxon>
        <taxon>Biomphalaria</taxon>
    </lineage>
</organism>
<evidence type="ECO:0000313" key="4">
    <source>
        <dbReference type="Proteomes" id="UP001233172"/>
    </source>
</evidence>
<keyword evidence="4" id="KW-1185">Reference proteome</keyword>
<evidence type="ECO:0000259" key="2">
    <source>
        <dbReference type="PROSITE" id="PS50041"/>
    </source>
</evidence>
<dbReference type="Gene3D" id="3.10.100.10">
    <property type="entry name" value="Mannose-Binding Protein A, subunit A"/>
    <property type="match status" value="1"/>
</dbReference>
<dbReference type="PANTHER" id="PTHR22801:SF63">
    <property type="entry name" value="C-TYPE LECTIN DOMAIN-CONTAINING PROTEIN"/>
    <property type="match status" value="1"/>
</dbReference>
<dbReference type="InterPro" id="IPR001304">
    <property type="entry name" value="C-type_lectin-like"/>
</dbReference>
<dbReference type="PROSITE" id="PS00615">
    <property type="entry name" value="C_TYPE_LECTIN_1"/>
    <property type="match status" value="1"/>
</dbReference>
<reference evidence="3" key="2">
    <citation type="submission" date="2023-04" db="EMBL/GenBank/DDBJ databases">
        <authorList>
            <person name="Bu L."/>
            <person name="Lu L."/>
            <person name="Laidemitt M.R."/>
            <person name="Zhang S.M."/>
            <person name="Mutuku M."/>
            <person name="Mkoji G."/>
            <person name="Steinauer M."/>
            <person name="Loker E.S."/>
        </authorList>
    </citation>
    <scope>NUCLEOTIDE SEQUENCE</scope>
    <source>
        <strain evidence="3">KasaAsao</strain>
        <tissue evidence="3">Whole Snail</tissue>
    </source>
</reference>
<dbReference type="InterPro" id="IPR050801">
    <property type="entry name" value="Ca-Dep_Lectins_ImmuneDev"/>
</dbReference>
<sequence length="134" mass="15405">LRALNETTSNVARYNKKVNYTVAQETCQCMKSSLYVPKTTEKLQLLLTLLNTSNGVNNWIGMNDLEIEGRFVWTDDGQVVDKGLMLKFFEDGKPDNYGGLEDCVMITFYKLKGRLFLDDLYCTANRSFICEKYL</sequence>
<evidence type="ECO:0000313" key="3">
    <source>
        <dbReference type="EMBL" id="KAK0042464.1"/>
    </source>
</evidence>
<keyword evidence="1" id="KW-1015">Disulfide bond</keyword>
<dbReference type="Proteomes" id="UP001233172">
    <property type="component" value="Unassembled WGS sequence"/>
</dbReference>
<accession>A0AAD8AU37</accession>